<keyword evidence="7" id="KW-0418">Kinase</keyword>
<dbReference type="Gene3D" id="3.30.40.10">
    <property type="entry name" value="Zinc/RING finger domain, C3HC4 (zinc finger)"/>
    <property type="match status" value="1"/>
</dbReference>
<dbReference type="InterPro" id="IPR017455">
    <property type="entry name" value="Znf_FYVE-rel"/>
</dbReference>
<dbReference type="PANTHER" id="PTHR45748">
    <property type="entry name" value="1-PHOSPHATIDYLINOSITOL 3-PHOSPHATE 5-KINASE-RELATED"/>
    <property type="match status" value="1"/>
</dbReference>
<evidence type="ECO:0000256" key="4">
    <source>
        <dbReference type="ARBA" id="ARBA00022833"/>
    </source>
</evidence>
<reference evidence="10" key="1">
    <citation type="submission" date="2021-05" db="EMBL/GenBank/DDBJ databases">
        <title>A free-living protist that lacks canonical eukaryotic 1 DNA replication and segregation systems.</title>
        <authorList>
            <person name="Salas-Leiva D.E."/>
            <person name="Tromer E.C."/>
            <person name="Curtis B.A."/>
            <person name="Jerlstrom-Hultqvist J."/>
            <person name="Kolisko M."/>
            <person name="Yi Z."/>
            <person name="Salas-Leiva J.S."/>
            <person name="Gallot-Lavallee L."/>
            <person name="Kops G.J.P.L."/>
            <person name="Archibald J.M."/>
            <person name="Simpson A.G.B."/>
            <person name="Roger A.J."/>
        </authorList>
    </citation>
    <scope>NUCLEOTIDE SEQUENCE</scope>
    <source>
        <strain evidence="10">BICM</strain>
    </source>
</reference>
<dbReference type="PROSITE" id="PS51455">
    <property type="entry name" value="PIPK"/>
    <property type="match status" value="1"/>
</dbReference>
<dbReference type="OrthoDB" id="158357at2759"/>
<comment type="caution">
    <text evidence="10">The sequence shown here is derived from an EMBL/GenBank/DDBJ whole genome shotgun (WGS) entry which is preliminary data.</text>
</comment>
<keyword evidence="5 7" id="KW-0067">ATP-binding</keyword>
<dbReference type="InterPro" id="IPR013083">
    <property type="entry name" value="Znf_RING/FYVE/PHD"/>
</dbReference>
<dbReference type="InterPro" id="IPR027484">
    <property type="entry name" value="PInositol-4-P-5-kinase_N"/>
</dbReference>
<evidence type="ECO:0000259" key="9">
    <source>
        <dbReference type="PROSITE" id="PS51455"/>
    </source>
</evidence>
<keyword evidence="2 7" id="KW-0547">Nucleotide-binding</keyword>
<evidence type="ECO:0000256" key="2">
    <source>
        <dbReference type="ARBA" id="ARBA00022741"/>
    </source>
</evidence>
<sequence>MVSWNTDPMPLLHLENRSRVLPDSVVDEDERLFQARTDPSTARGLWLEDEMSPKCFFCGLEFSTIHRRSHCRGCGRCSCRACLTTGVLFPGSAAVKLCHRCTSLCAFTDLPALGSGELKPESKLRAPGSGVWTVYRPIVPTKTVCGAARLKRFLRKSGLVSVWQDAVWGALCELESTTPILAENNQTASIKDVVRVLVTRTGPSMPPAVSTVDGFVLHGQPSLRTPATTIANPRLLCISGALEYCRRDITTSMELVQQQAGLFASKLALFFHRIGVNLLFTHEKPEFEVKRRLAMAGITVISGVSETMLRRTANVTGTFVYPLNHPHAVPGKAQRCTVERAVVDGREEHVVTLHGCPTLSVMSLCVSGEAEDTKAAVAVVRRAVTLWHTLRLELGLLRDLSLTMNVCPFDTDLGDGTLVLNRVLVPKTRDLTLQTICSKNAFLRMDLLGKGDVRLGDWLAAMAFSDRDICQACRQPMAAHDMTMIARRVRVHVKVTKMAGHALGVDPTLSKLSASHIIAATSHRGTDWMQRAHVMSTQGYNSSLMHYLQGLFDGDDVVDANGRSWLDLRHIFLYRGIMVSISPERISTLTPSTLLIDQLPSPVDGGFFEINAVRLIQHALHLHLLEQLSTLRKICTASAWEKCQREAATVFNAAVEGFEATNEVLPTSPWQTRGRLVHNMLLVAKSASIQACSLDDMPPPTAVRHGNTVQAMLSLEIGQFDAPKQVSLTDLFKTQPDNAAGTYDRADLELLIDSEPMPAPHIPQTQEEAIRDVRAMIDAADAEHAPLELRDVHRMGPLLGLNPVLNMGTADLDAATSLVRSVNLPTSVAATVVCPVLPDELSSLVCHAITSAEYMEVLRNQTADRVSKHQIAFNQNPRYILDILNTLYDDDLQGNIDFLNLDNEPINFESFINNIAPPRDASDIEISLPLPSVTARRDINYRLDRGTDILDCTIFYPLEFHALRQHHFGSQDLFLQAMMRCAPFSPKGGKSGSTFLRTRDGRFILKQVSRLEMTAFIDNAKRFFTYWYLTSTGRVATVLVPTYGLYSVTIAHKTRDVPPSKLNFVVIANVSYGRDVLARYDLKGSMRNRLVDRATTEDVAQDMNVVTDFQNNRLLFKVPDRDEMLIKLHNDSLFLSRAGVIDYSLFLHVDGQRFVGLAIIDYIRSYTIGKQVESVLKSLQPQSQPPTIINPLDYRLRFTQAMTNFFTAVPDADKVG</sequence>
<dbReference type="AlphaFoldDB" id="A0A8J6AXY4"/>
<keyword evidence="4" id="KW-0862">Zinc</keyword>
<dbReference type="GO" id="GO:0005524">
    <property type="term" value="F:ATP binding"/>
    <property type="evidence" value="ECO:0007669"/>
    <property type="project" value="UniProtKB-UniRule"/>
</dbReference>
<dbReference type="CDD" id="cd17300">
    <property type="entry name" value="PIPKc_PIKfyve"/>
    <property type="match status" value="1"/>
</dbReference>
<dbReference type="SUPFAM" id="SSF57903">
    <property type="entry name" value="FYVE/PHD zinc finger"/>
    <property type="match status" value="1"/>
</dbReference>
<dbReference type="Gene3D" id="3.50.7.10">
    <property type="entry name" value="GroEL"/>
    <property type="match status" value="1"/>
</dbReference>
<dbReference type="Pfam" id="PF01363">
    <property type="entry name" value="FYVE"/>
    <property type="match status" value="1"/>
</dbReference>
<dbReference type="SMART" id="SM00064">
    <property type="entry name" value="FYVE"/>
    <property type="match status" value="1"/>
</dbReference>
<dbReference type="Pfam" id="PF01504">
    <property type="entry name" value="PIP5K"/>
    <property type="match status" value="2"/>
</dbReference>
<feature type="domain" description="PIPK" evidence="9">
    <location>
        <begin position="884"/>
        <end position="1206"/>
    </location>
</feature>
<evidence type="ECO:0000256" key="5">
    <source>
        <dbReference type="ARBA" id="ARBA00022840"/>
    </source>
</evidence>
<name>A0A8J6AXY4_9EUKA</name>
<evidence type="ECO:0000313" key="10">
    <source>
        <dbReference type="EMBL" id="KAG9395210.1"/>
    </source>
</evidence>
<evidence type="ECO:0000259" key="8">
    <source>
        <dbReference type="PROSITE" id="PS50178"/>
    </source>
</evidence>
<keyword evidence="7" id="KW-0808">Transferase</keyword>
<dbReference type="InterPro" id="IPR044769">
    <property type="entry name" value="PIKfyve_PIPKc"/>
</dbReference>
<evidence type="ECO:0000256" key="6">
    <source>
        <dbReference type="PROSITE-ProRule" id="PRU00091"/>
    </source>
</evidence>
<protein>
    <submittedName>
        <fullName evidence="10">Phosphatidylinositol-4-phosphate 5-Kinase</fullName>
    </submittedName>
</protein>
<dbReference type="InterPro" id="IPR000306">
    <property type="entry name" value="Znf_FYVE"/>
</dbReference>
<proteinExistence type="predicted"/>
<feature type="domain" description="FYVE-type" evidence="8">
    <location>
        <begin position="49"/>
        <end position="101"/>
    </location>
</feature>
<evidence type="ECO:0000256" key="3">
    <source>
        <dbReference type="ARBA" id="ARBA00022771"/>
    </source>
</evidence>
<dbReference type="EMBL" id="JAHDYR010000012">
    <property type="protein sequence ID" value="KAG9395210.1"/>
    <property type="molecule type" value="Genomic_DNA"/>
</dbReference>
<evidence type="ECO:0000313" key="11">
    <source>
        <dbReference type="Proteomes" id="UP000717585"/>
    </source>
</evidence>
<dbReference type="GO" id="GO:0010008">
    <property type="term" value="C:endosome membrane"/>
    <property type="evidence" value="ECO:0007669"/>
    <property type="project" value="TreeGrafter"/>
</dbReference>
<dbReference type="GO" id="GO:0046854">
    <property type="term" value="P:phosphatidylinositol phosphate biosynthetic process"/>
    <property type="evidence" value="ECO:0007669"/>
    <property type="project" value="TreeGrafter"/>
</dbReference>
<dbReference type="GO" id="GO:0000285">
    <property type="term" value="F:1-phosphatidylinositol-3-phosphate 5-kinase activity"/>
    <property type="evidence" value="ECO:0007669"/>
    <property type="project" value="InterPro"/>
</dbReference>
<evidence type="ECO:0000256" key="1">
    <source>
        <dbReference type="ARBA" id="ARBA00022723"/>
    </source>
</evidence>
<accession>A0A8J6AXY4</accession>
<dbReference type="PROSITE" id="PS50178">
    <property type="entry name" value="ZF_FYVE"/>
    <property type="match status" value="1"/>
</dbReference>
<dbReference type="SUPFAM" id="SSF56104">
    <property type="entry name" value="SAICAR synthase-like"/>
    <property type="match status" value="1"/>
</dbReference>
<gene>
    <name evidence="10" type="ORF">J8273_0430</name>
</gene>
<dbReference type="Gene3D" id="3.30.800.10">
    <property type="entry name" value="Phosphatidylinositol Phosphate Kinase II Beta"/>
    <property type="match status" value="1"/>
</dbReference>
<keyword evidence="1" id="KW-0479">Metal-binding</keyword>
<dbReference type="SMART" id="SM00330">
    <property type="entry name" value="PIPKc"/>
    <property type="match status" value="1"/>
</dbReference>
<dbReference type="Proteomes" id="UP000717585">
    <property type="component" value="Unassembled WGS sequence"/>
</dbReference>
<evidence type="ECO:0000256" key="7">
    <source>
        <dbReference type="PROSITE-ProRule" id="PRU00781"/>
    </source>
</evidence>
<keyword evidence="11" id="KW-1185">Reference proteome</keyword>
<organism evidence="10 11">
    <name type="scientific">Carpediemonas membranifera</name>
    <dbReference type="NCBI Taxonomy" id="201153"/>
    <lineage>
        <taxon>Eukaryota</taxon>
        <taxon>Metamonada</taxon>
        <taxon>Carpediemonas-like organisms</taxon>
        <taxon>Carpediemonas</taxon>
    </lineage>
</organism>
<dbReference type="InterPro" id="IPR027483">
    <property type="entry name" value="PInositol-4-P-4/5-kinase_C_sf"/>
</dbReference>
<dbReference type="CDD" id="cd00065">
    <property type="entry name" value="FYVE_like_SF"/>
    <property type="match status" value="1"/>
</dbReference>
<dbReference type="GO" id="GO:0008270">
    <property type="term" value="F:zinc ion binding"/>
    <property type="evidence" value="ECO:0007669"/>
    <property type="project" value="UniProtKB-KW"/>
</dbReference>
<dbReference type="InterPro" id="IPR011011">
    <property type="entry name" value="Znf_FYVE_PHD"/>
</dbReference>
<dbReference type="Gene3D" id="3.30.810.10">
    <property type="entry name" value="2-Layer Sandwich"/>
    <property type="match status" value="1"/>
</dbReference>
<dbReference type="InterPro" id="IPR002498">
    <property type="entry name" value="PInositol-4-P-4/5-kinase_core"/>
</dbReference>
<dbReference type="SUPFAM" id="SSF52029">
    <property type="entry name" value="GroEL apical domain-like"/>
    <property type="match status" value="1"/>
</dbReference>
<keyword evidence="3 6" id="KW-0863">Zinc-finger</keyword>
<dbReference type="InterPro" id="IPR027409">
    <property type="entry name" value="GroEL-like_apical_dom_sf"/>
</dbReference>